<dbReference type="InterPro" id="IPR025851">
    <property type="entry name" value="SUKH-4"/>
</dbReference>
<dbReference type="Pfam" id="PF14435">
    <property type="entry name" value="SUKH-4"/>
    <property type="match status" value="1"/>
</dbReference>
<proteinExistence type="predicted"/>
<accession>A0A0M4DNQ6</accession>
<dbReference type="OrthoDB" id="4284160at2"/>
<dbReference type="EMBL" id="CP011340">
    <property type="protein sequence ID" value="ALC19457.1"/>
    <property type="molecule type" value="Genomic_DNA"/>
</dbReference>
<dbReference type="KEGG" id="spri:SPRI_1151"/>
<sequence>MLFSVDLKSLERTVGEENVHRLQPQVAEAYGFNGEALRFLTEIGLPDDEEFEITFRMPVTFDAAFIWDRASREARGWHFPAGVESVVKIGAFPINAVVIDPNTGVVYQFTDAIKELIPVHGDLSSLARTVSSFLEYIGTYSRHEDEDDEDVEYVRRKREVDDMMSGIRLVDSLPFANEYSEWVELFDNLEGGIYT</sequence>
<evidence type="ECO:0000313" key="1">
    <source>
        <dbReference type="EMBL" id="ALC19457.1"/>
    </source>
</evidence>
<organism evidence="1">
    <name type="scientific">Streptomyces pristinaespiralis</name>
    <dbReference type="NCBI Taxonomy" id="38300"/>
    <lineage>
        <taxon>Bacteria</taxon>
        <taxon>Bacillati</taxon>
        <taxon>Actinomycetota</taxon>
        <taxon>Actinomycetes</taxon>
        <taxon>Kitasatosporales</taxon>
        <taxon>Streptomycetaceae</taxon>
        <taxon>Streptomyces</taxon>
    </lineage>
</organism>
<dbReference type="RefSeq" id="WP_005309221.1">
    <property type="nucleotide sequence ID" value="NZ_CP011340.1"/>
</dbReference>
<protein>
    <submittedName>
        <fullName evidence="1">Uncharacterized protein</fullName>
    </submittedName>
</protein>
<name>A0A0M4DNQ6_STRPR</name>
<dbReference type="GeneID" id="97237774"/>
<gene>
    <name evidence="1" type="ORF">SPRI_1151</name>
</gene>
<dbReference type="PATRIC" id="fig|38300.4.peg.1231"/>
<dbReference type="AlphaFoldDB" id="A0A0M4DNQ6"/>
<evidence type="ECO:0000313" key="2">
    <source>
        <dbReference type="Proteomes" id="UP000060513"/>
    </source>
</evidence>
<reference evidence="1 2" key="1">
    <citation type="submission" date="2015-08" db="EMBL/GenBank/DDBJ databases">
        <title>Genome sequence of the pristinamycin over-producing bacterium Streptomyces pristinaespiralis HCCB10218.</title>
        <authorList>
            <person name="Tian J."/>
            <person name="Yang J."/>
            <person name="Li L."/>
            <person name="Ruan L."/>
            <person name="Wei W."/>
            <person name="Zheng G."/>
            <person name="Wei Z."/>
            <person name="Yang S."/>
            <person name="Ge M."/>
            <person name="Jiang W."/>
            <person name="Lu Y."/>
        </authorList>
    </citation>
    <scope>NUCLEOTIDE SEQUENCE [LARGE SCALE GENOMIC DNA]</scope>
    <source>
        <strain evidence="1 2">HCCB 10218</strain>
    </source>
</reference>
<dbReference type="OMA" id="ANEYSEW"/>
<dbReference type="Proteomes" id="UP000060513">
    <property type="component" value="Chromosome"/>
</dbReference>